<name>A0AAV0JVQ1_9ROSI</name>
<evidence type="ECO:0000256" key="1">
    <source>
        <dbReference type="SAM" id="MobiDB-lite"/>
    </source>
</evidence>
<feature type="region of interest" description="Disordered" evidence="1">
    <location>
        <begin position="10"/>
        <end position="29"/>
    </location>
</feature>
<evidence type="ECO:0000313" key="3">
    <source>
        <dbReference type="Proteomes" id="UP001154282"/>
    </source>
</evidence>
<dbReference type="AlphaFoldDB" id="A0AAV0JVQ1"/>
<keyword evidence="3" id="KW-1185">Reference proteome</keyword>
<proteinExistence type="predicted"/>
<sequence length="125" mass="14767">KPTISLLFGKERPADHGHATRQALERRVPSTVRQKPSNRWVFKHFLLRTPTRQQSPFLGLVQKLLGKNRGIAHNKVEPFEAISFLFPQVRLKRFQAGFLDFQEVQRAECVDWREGWEERPKNFLF</sequence>
<evidence type="ECO:0000313" key="2">
    <source>
        <dbReference type="EMBL" id="CAI0413628.1"/>
    </source>
</evidence>
<feature type="non-terminal residue" evidence="2">
    <location>
        <position position="1"/>
    </location>
</feature>
<dbReference type="Proteomes" id="UP001154282">
    <property type="component" value="Unassembled WGS sequence"/>
</dbReference>
<reference evidence="2" key="1">
    <citation type="submission" date="2022-08" db="EMBL/GenBank/DDBJ databases">
        <authorList>
            <person name="Gutierrez-Valencia J."/>
        </authorList>
    </citation>
    <scope>NUCLEOTIDE SEQUENCE</scope>
</reference>
<gene>
    <name evidence="2" type="ORF">LITE_LOCUS16012</name>
</gene>
<protein>
    <submittedName>
        <fullName evidence="2">Uncharacterized protein</fullName>
    </submittedName>
</protein>
<comment type="caution">
    <text evidence="2">The sequence shown here is derived from an EMBL/GenBank/DDBJ whole genome shotgun (WGS) entry which is preliminary data.</text>
</comment>
<feature type="compositionally biased region" description="Basic and acidic residues" evidence="1">
    <location>
        <begin position="10"/>
        <end position="28"/>
    </location>
</feature>
<dbReference type="EMBL" id="CAMGYJ010000005">
    <property type="protein sequence ID" value="CAI0413628.1"/>
    <property type="molecule type" value="Genomic_DNA"/>
</dbReference>
<organism evidence="2 3">
    <name type="scientific">Linum tenue</name>
    <dbReference type="NCBI Taxonomy" id="586396"/>
    <lineage>
        <taxon>Eukaryota</taxon>
        <taxon>Viridiplantae</taxon>
        <taxon>Streptophyta</taxon>
        <taxon>Embryophyta</taxon>
        <taxon>Tracheophyta</taxon>
        <taxon>Spermatophyta</taxon>
        <taxon>Magnoliopsida</taxon>
        <taxon>eudicotyledons</taxon>
        <taxon>Gunneridae</taxon>
        <taxon>Pentapetalae</taxon>
        <taxon>rosids</taxon>
        <taxon>fabids</taxon>
        <taxon>Malpighiales</taxon>
        <taxon>Linaceae</taxon>
        <taxon>Linum</taxon>
    </lineage>
</organism>
<accession>A0AAV0JVQ1</accession>